<feature type="domain" description="MgtC-like C-terminal" evidence="9">
    <location>
        <begin position="139"/>
        <end position="216"/>
    </location>
</feature>
<dbReference type="InterPro" id="IPR003416">
    <property type="entry name" value="MgtC/SapB/SrpB/YhiD_fam"/>
</dbReference>
<dbReference type="InterPro" id="IPR048640">
    <property type="entry name" value="MgtC-like_C"/>
</dbReference>
<gene>
    <name evidence="10" type="ORF">HMPREF9460_02975</name>
</gene>
<keyword evidence="11" id="KW-1185">Reference proteome</keyword>
<name>A0A096CHL2_FLAPL</name>
<dbReference type="Gene3D" id="3.30.70.260">
    <property type="match status" value="1"/>
</dbReference>
<dbReference type="HOGENOM" id="CLU_079292_0_0_9"/>
<comment type="caution">
    <text evidence="10">The sequence shown here is derived from an EMBL/GenBank/DDBJ whole genome shotgun (WGS) entry which is preliminary data.</text>
</comment>
<feature type="transmembrane region" description="Helical" evidence="7">
    <location>
        <begin position="28"/>
        <end position="45"/>
    </location>
</feature>
<evidence type="ECO:0000256" key="5">
    <source>
        <dbReference type="ARBA" id="ARBA00022989"/>
    </source>
</evidence>
<dbReference type="AlphaFoldDB" id="A0A096CHL2"/>
<keyword evidence="4 7" id="KW-0812">Transmembrane</keyword>
<feature type="transmembrane region" description="Helical" evidence="7">
    <location>
        <begin position="92"/>
        <end position="119"/>
    </location>
</feature>
<evidence type="ECO:0000256" key="4">
    <source>
        <dbReference type="ARBA" id="ARBA00022692"/>
    </source>
</evidence>
<dbReference type="PATRIC" id="fig|742738.3.peg.3057"/>
<feature type="domain" description="MgtC/SapB/SrpB/YhiD N-terminal" evidence="8">
    <location>
        <begin position="5"/>
        <end position="122"/>
    </location>
</feature>
<dbReference type="Pfam" id="PF02308">
    <property type="entry name" value="MgtC"/>
    <property type="match status" value="1"/>
</dbReference>
<accession>A0A096CHL2</accession>
<organism evidence="10 11">
    <name type="scientific">Flavonifractor plautii 1_3_50AFAA</name>
    <dbReference type="NCBI Taxonomy" id="742738"/>
    <lineage>
        <taxon>Bacteria</taxon>
        <taxon>Bacillati</taxon>
        <taxon>Bacillota</taxon>
        <taxon>Clostridia</taxon>
        <taxon>Eubacteriales</taxon>
        <taxon>Oscillospiraceae</taxon>
        <taxon>Flavonifractor</taxon>
    </lineage>
</organism>
<dbReference type="PANTHER" id="PTHR33778:SF3">
    <property type="entry name" value="PROTEIN MGTC"/>
    <property type="match status" value="1"/>
</dbReference>
<dbReference type="GeneID" id="63972376"/>
<dbReference type="RefSeq" id="WP_007488682.1">
    <property type="nucleotide sequence ID" value="NZ_KN174164.1"/>
</dbReference>
<comment type="similarity">
    <text evidence="2">Belongs to the MgtC/SapB family.</text>
</comment>
<dbReference type="GO" id="GO:0005886">
    <property type="term" value="C:plasma membrane"/>
    <property type="evidence" value="ECO:0007669"/>
    <property type="project" value="UniProtKB-SubCell"/>
</dbReference>
<comment type="subcellular location">
    <subcellularLocation>
        <location evidence="1">Cell membrane</location>
        <topology evidence="1">Multi-pass membrane protein</topology>
    </subcellularLocation>
</comment>
<dbReference type="Pfam" id="PF21770">
    <property type="entry name" value="MgtC_SapB_C"/>
    <property type="match status" value="1"/>
</dbReference>
<sequence>MGRIGLSVLLGFLIGLERQITGHPAGIRINVLISMGACLFLMFPLMSGSDEVYRIASYIVSGVGFLCSGVIFKEGGTVRGLNTAATLWCTAAVGVLSSSGSCLFAVAAAVILILSNLLFRPLAVKIKPITCGEETERTYRISVTCQENAETEIRALLINSNSCKTLYLTNLESSDVIGGKVEIQADFLSVGKAKAQMAEAIVNRLLTLSSVVSAGWELV</sequence>
<protein>
    <submittedName>
        <fullName evidence="10">Uncharacterized protein</fullName>
    </submittedName>
</protein>
<evidence type="ECO:0000259" key="9">
    <source>
        <dbReference type="Pfam" id="PF21770"/>
    </source>
</evidence>
<evidence type="ECO:0000256" key="6">
    <source>
        <dbReference type="ARBA" id="ARBA00023136"/>
    </source>
</evidence>
<dbReference type="eggNOG" id="COG1285">
    <property type="taxonomic scope" value="Bacteria"/>
</dbReference>
<evidence type="ECO:0000256" key="2">
    <source>
        <dbReference type="ARBA" id="ARBA00009298"/>
    </source>
</evidence>
<dbReference type="Proteomes" id="UP000029585">
    <property type="component" value="Unassembled WGS sequence"/>
</dbReference>
<evidence type="ECO:0000259" key="8">
    <source>
        <dbReference type="Pfam" id="PF02308"/>
    </source>
</evidence>
<keyword evidence="3" id="KW-1003">Cell membrane</keyword>
<dbReference type="InterPro" id="IPR049177">
    <property type="entry name" value="MgtC_SapB_SrpB_YhiD_N"/>
</dbReference>
<keyword evidence="6 7" id="KW-0472">Membrane</keyword>
<evidence type="ECO:0000256" key="3">
    <source>
        <dbReference type="ARBA" id="ARBA00022475"/>
    </source>
</evidence>
<dbReference type="PRINTS" id="PR01837">
    <property type="entry name" value="MGTCSAPBPROT"/>
</dbReference>
<evidence type="ECO:0000256" key="1">
    <source>
        <dbReference type="ARBA" id="ARBA00004651"/>
    </source>
</evidence>
<reference evidence="10 11" key="1">
    <citation type="submission" date="2011-08" db="EMBL/GenBank/DDBJ databases">
        <title>The Genome Sequence of Clostridium orbiscindens 1_3_50AFAA.</title>
        <authorList>
            <consortium name="The Broad Institute Genome Sequencing Platform"/>
            <person name="Earl A."/>
            <person name="Ward D."/>
            <person name="Feldgarden M."/>
            <person name="Gevers D."/>
            <person name="Daigneault M."/>
            <person name="Strauss J."/>
            <person name="Allen-Vercoe E."/>
            <person name="Young S.K."/>
            <person name="Zeng Q."/>
            <person name="Gargeya S."/>
            <person name="Fitzgerald M."/>
            <person name="Haas B."/>
            <person name="Abouelleil A."/>
            <person name="Alvarado L."/>
            <person name="Arachchi H.M."/>
            <person name="Berlin A."/>
            <person name="Brown A."/>
            <person name="Chapman S.B."/>
            <person name="Chen Z."/>
            <person name="Dunbar C."/>
            <person name="Freedman E."/>
            <person name="Gearin G."/>
            <person name="Gellesch M."/>
            <person name="Goldberg J."/>
            <person name="Griggs A."/>
            <person name="Gujja S."/>
            <person name="Heiman D."/>
            <person name="Howarth C."/>
            <person name="Larson L."/>
            <person name="Lui A."/>
            <person name="MacDonald P.J.P."/>
            <person name="Montmayeur A."/>
            <person name="Murphy C."/>
            <person name="Neiman D."/>
            <person name="Pearson M."/>
            <person name="Priest M."/>
            <person name="Roberts A."/>
            <person name="Saif S."/>
            <person name="Shea T."/>
            <person name="Shenoy N."/>
            <person name="Sisk P."/>
            <person name="Stolte C."/>
            <person name="Sykes S."/>
            <person name="Wortman J."/>
            <person name="Nusbaum C."/>
            <person name="Birren B."/>
        </authorList>
    </citation>
    <scope>NUCLEOTIDE SEQUENCE [LARGE SCALE GENOMIC DNA]</scope>
    <source>
        <strain evidence="10 11">1_3_50AFAA</strain>
    </source>
</reference>
<proteinExistence type="inferred from homology"/>
<feature type="transmembrane region" description="Helical" evidence="7">
    <location>
        <begin position="52"/>
        <end position="72"/>
    </location>
</feature>
<keyword evidence="5 7" id="KW-1133">Transmembrane helix</keyword>
<evidence type="ECO:0000256" key="7">
    <source>
        <dbReference type="SAM" id="Phobius"/>
    </source>
</evidence>
<dbReference type="EMBL" id="ADLO01000091">
    <property type="protein sequence ID" value="KGF54282.1"/>
    <property type="molecule type" value="Genomic_DNA"/>
</dbReference>
<evidence type="ECO:0000313" key="11">
    <source>
        <dbReference type="Proteomes" id="UP000029585"/>
    </source>
</evidence>
<dbReference type="PANTHER" id="PTHR33778">
    <property type="entry name" value="PROTEIN MGTC"/>
    <property type="match status" value="1"/>
</dbReference>
<evidence type="ECO:0000313" key="10">
    <source>
        <dbReference type="EMBL" id="KGF54282.1"/>
    </source>
</evidence>